<evidence type="ECO:0000313" key="1">
    <source>
        <dbReference type="EMBL" id="GFG55432.1"/>
    </source>
</evidence>
<dbReference type="SUPFAM" id="SSF54427">
    <property type="entry name" value="NTF2-like"/>
    <property type="match status" value="1"/>
</dbReference>
<dbReference type="Gene3D" id="3.10.450.50">
    <property type="match status" value="1"/>
</dbReference>
<protein>
    <submittedName>
        <fullName evidence="2">Ester cyclase</fullName>
    </submittedName>
</protein>
<accession>A0A2A7NBH4</accession>
<dbReference type="Proteomes" id="UP000220914">
    <property type="component" value="Unassembled WGS sequence"/>
</dbReference>
<reference evidence="1" key="3">
    <citation type="submission" date="2020-02" db="EMBL/GenBank/DDBJ databases">
        <authorList>
            <person name="Matsumoto Y."/>
            <person name="Motooka D."/>
            <person name="Nakamura S."/>
        </authorList>
    </citation>
    <scope>NUCLEOTIDE SEQUENCE</scope>
    <source>
        <strain evidence="1">JCM 6377</strain>
    </source>
</reference>
<comment type="caution">
    <text evidence="2">The sequence shown here is derived from an EMBL/GenBank/DDBJ whole genome shotgun (WGS) entry which is preliminary data.</text>
</comment>
<dbReference type="GO" id="GO:0030638">
    <property type="term" value="P:polyketide metabolic process"/>
    <property type="evidence" value="ECO:0007669"/>
    <property type="project" value="InterPro"/>
</dbReference>
<keyword evidence="3" id="KW-1185">Reference proteome</keyword>
<dbReference type="EMBL" id="BLKS01000004">
    <property type="protein sequence ID" value="GFG55432.1"/>
    <property type="molecule type" value="Genomic_DNA"/>
</dbReference>
<proteinExistence type="predicted"/>
<dbReference type="Pfam" id="PF07366">
    <property type="entry name" value="SnoaL"/>
    <property type="match status" value="1"/>
</dbReference>
<organism evidence="2 3">
    <name type="scientific">Mycolicibacterium agri</name>
    <name type="common">Mycobacterium agri</name>
    <dbReference type="NCBI Taxonomy" id="36811"/>
    <lineage>
        <taxon>Bacteria</taxon>
        <taxon>Bacillati</taxon>
        <taxon>Actinomycetota</taxon>
        <taxon>Actinomycetes</taxon>
        <taxon>Mycobacteriales</taxon>
        <taxon>Mycobacteriaceae</taxon>
        <taxon>Mycolicibacterium</taxon>
    </lineage>
</organism>
<gene>
    <name evidence="2" type="ORF">CQY20_05630</name>
    <name evidence="1" type="ORF">MAGR_68730</name>
</gene>
<evidence type="ECO:0000313" key="4">
    <source>
        <dbReference type="Proteomes" id="UP000465302"/>
    </source>
</evidence>
<dbReference type="PANTHER" id="PTHR38436">
    <property type="entry name" value="POLYKETIDE CYCLASE SNOAL-LIKE DOMAIN"/>
    <property type="match status" value="1"/>
</dbReference>
<name>A0A2A7NBH4_MYCAG</name>
<dbReference type="InterPro" id="IPR032710">
    <property type="entry name" value="NTF2-like_dom_sf"/>
</dbReference>
<dbReference type="Proteomes" id="UP000465302">
    <property type="component" value="Unassembled WGS sequence"/>
</dbReference>
<dbReference type="RefSeq" id="WP_097938868.1">
    <property type="nucleotide sequence ID" value="NZ_BLKS01000004.1"/>
</dbReference>
<dbReference type="OrthoDB" id="129343at2"/>
<sequence>MSAGDLSVVYRDYLRCLNERRWPDLSEYVADELSYNGNRMTLADYRALLDADTRATPDLQYHPELLLANGDMVACRLYFRCTPRHTFLGIEPTGEQVSFAEHVFYRFDGGRIVEVWSLIDKEVVREQLSGPPIR</sequence>
<dbReference type="InterPro" id="IPR009959">
    <property type="entry name" value="Cyclase_SnoaL-like"/>
</dbReference>
<evidence type="ECO:0000313" key="2">
    <source>
        <dbReference type="EMBL" id="PEG41133.1"/>
    </source>
</evidence>
<evidence type="ECO:0000313" key="3">
    <source>
        <dbReference type="Proteomes" id="UP000220914"/>
    </source>
</evidence>
<reference evidence="2 3" key="1">
    <citation type="submission" date="2017-10" db="EMBL/GenBank/DDBJ databases">
        <title>The new phylogeny of genus Mycobacterium.</title>
        <authorList>
            <person name="Tortoli E."/>
            <person name="Trovato A."/>
            <person name="Cirillo D.M."/>
        </authorList>
    </citation>
    <scope>NUCLEOTIDE SEQUENCE [LARGE SCALE GENOMIC DNA]</scope>
    <source>
        <strain evidence="2 3">CCUG37673</strain>
    </source>
</reference>
<dbReference type="AlphaFoldDB" id="A0A2A7NBH4"/>
<dbReference type="EMBL" id="PDCP01000007">
    <property type="protein sequence ID" value="PEG41133.1"/>
    <property type="molecule type" value="Genomic_DNA"/>
</dbReference>
<dbReference type="PANTHER" id="PTHR38436:SF1">
    <property type="entry name" value="ESTER CYCLASE"/>
    <property type="match status" value="1"/>
</dbReference>
<reference evidence="1 4" key="2">
    <citation type="journal article" date="2019" name="Emerg. Microbes Infect.">
        <title>Comprehensive subspecies identification of 175 nontuberculous mycobacteria species based on 7547 genomic profiles.</title>
        <authorList>
            <person name="Matsumoto Y."/>
            <person name="Kinjo T."/>
            <person name="Motooka D."/>
            <person name="Nabeya D."/>
            <person name="Jung N."/>
            <person name="Uechi K."/>
            <person name="Horii T."/>
            <person name="Iida T."/>
            <person name="Fujita J."/>
            <person name="Nakamura S."/>
        </authorList>
    </citation>
    <scope>NUCLEOTIDE SEQUENCE [LARGE SCALE GENOMIC DNA]</scope>
    <source>
        <strain evidence="1 4">JCM 6377</strain>
    </source>
</reference>